<name>A0A7W6J991_9HYPH</name>
<evidence type="ECO:0000313" key="1">
    <source>
        <dbReference type="EMBL" id="MBB4066287.1"/>
    </source>
</evidence>
<dbReference type="AlphaFoldDB" id="A0A7W6J991"/>
<keyword evidence="2" id="KW-1185">Reference proteome</keyword>
<protein>
    <submittedName>
        <fullName evidence="1">Phage tail protein X</fullName>
    </submittedName>
</protein>
<reference evidence="1 2" key="1">
    <citation type="submission" date="2020-08" db="EMBL/GenBank/DDBJ databases">
        <title>Genomic Encyclopedia of Type Strains, Phase IV (KMG-IV): sequencing the most valuable type-strain genomes for metagenomic binning, comparative biology and taxonomic classification.</title>
        <authorList>
            <person name="Goeker M."/>
        </authorList>
    </citation>
    <scope>NUCLEOTIDE SEQUENCE [LARGE SCALE GENOMIC DNA]</scope>
    <source>
        <strain evidence="1 2">DSM 29853</strain>
    </source>
</reference>
<dbReference type="EMBL" id="JACIEZ010000008">
    <property type="protein sequence ID" value="MBB4066287.1"/>
    <property type="molecule type" value="Genomic_DNA"/>
</dbReference>
<comment type="caution">
    <text evidence="1">The sequence shown here is derived from an EMBL/GenBank/DDBJ whole genome shotgun (WGS) entry which is preliminary data.</text>
</comment>
<gene>
    <name evidence="1" type="ORF">GGR23_003502</name>
</gene>
<evidence type="ECO:0000313" key="2">
    <source>
        <dbReference type="Proteomes" id="UP000528286"/>
    </source>
</evidence>
<dbReference type="Proteomes" id="UP000528286">
    <property type="component" value="Unassembled WGS sequence"/>
</dbReference>
<accession>A0A7W6J991</accession>
<dbReference type="RefSeq" id="WP_183367578.1">
    <property type="nucleotide sequence ID" value="NZ_JACIEZ010000008.1"/>
</dbReference>
<sequence length="73" mass="7746">MSYVVAFGGERLDRIAKKLMQTERQGTVEALLDANEGLATAAVSGLVPAGTVIRVPRDWSPPAPGSPTVLPWE</sequence>
<dbReference type="Pfam" id="PF05489">
    <property type="entry name" value="Phage_tail_X"/>
    <property type="match status" value="1"/>
</dbReference>
<dbReference type="InterPro" id="IPR008861">
    <property type="entry name" value="GpX-like"/>
</dbReference>
<proteinExistence type="predicted"/>
<organism evidence="1 2">
    <name type="scientific">Gellertiella hungarica</name>
    <dbReference type="NCBI Taxonomy" id="1572859"/>
    <lineage>
        <taxon>Bacteria</taxon>
        <taxon>Pseudomonadati</taxon>
        <taxon>Pseudomonadota</taxon>
        <taxon>Alphaproteobacteria</taxon>
        <taxon>Hyphomicrobiales</taxon>
        <taxon>Rhizobiaceae</taxon>
        <taxon>Gellertiella</taxon>
    </lineage>
</organism>